<evidence type="ECO:0000313" key="15">
    <source>
        <dbReference type="EMBL" id="OPX54257.1"/>
    </source>
</evidence>
<keyword evidence="7 11" id="KW-0924">Ammonia transport</keyword>
<gene>
    <name evidence="15" type="ORF">BTE48_15065</name>
</gene>
<feature type="transmembrane region" description="Helical" evidence="11">
    <location>
        <begin position="157"/>
        <end position="178"/>
    </location>
</feature>
<dbReference type="Pfam" id="PF00909">
    <property type="entry name" value="Ammonium_transp"/>
    <property type="match status" value="1"/>
</dbReference>
<evidence type="ECO:0000259" key="13">
    <source>
        <dbReference type="PROSITE" id="PS50192"/>
    </source>
</evidence>
<feature type="transmembrane region" description="Helical" evidence="11">
    <location>
        <begin position="264"/>
        <end position="282"/>
    </location>
</feature>
<dbReference type="PRINTS" id="PR00260">
    <property type="entry name" value="CHEMTRNSDUCR"/>
</dbReference>
<feature type="domain" description="Methyl-accepting transducer" evidence="12">
    <location>
        <begin position="455"/>
        <end position="691"/>
    </location>
</feature>
<organism evidence="15 16">
    <name type="scientific">Oceanospirillum multiglobuliferum</name>
    <dbReference type="NCBI Taxonomy" id="64969"/>
    <lineage>
        <taxon>Bacteria</taxon>
        <taxon>Pseudomonadati</taxon>
        <taxon>Pseudomonadota</taxon>
        <taxon>Gammaproteobacteria</taxon>
        <taxon>Oceanospirillales</taxon>
        <taxon>Oceanospirillaceae</taxon>
        <taxon>Oceanospirillum</taxon>
    </lineage>
</organism>
<evidence type="ECO:0000256" key="11">
    <source>
        <dbReference type="RuleBase" id="RU362002"/>
    </source>
</evidence>
<feature type="transmembrane region" description="Helical" evidence="11">
    <location>
        <begin position="316"/>
        <end position="336"/>
    </location>
</feature>
<proteinExistence type="inferred from homology"/>
<keyword evidence="4 11" id="KW-0812">Transmembrane</keyword>
<keyword evidence="3 11" id="KW-0813">Transport</keyword>
<feature type="domain" description="T-SNARE coiled-coil homology" evidence="13">
    <location>
        <begin position="642"/>
        <end position="704"/>
    </location>
</feature>
<feature type="transmembrane region" description="Helical" evidence="11">
    <location>
        <begin position="93"/>
        <end position="113"/>
    </location>
</feature>
<dbReference type="GO" id="GO:0008519">
    <property type="term" value="F:ammonium channel activity"/>
    <property type="evidence" value="ECO:0007669"/>
    <property type="project" value="InterPro"/>
</dbReference>
<dbReference type="GO" id="GO:0005886">
    <property type="term" value="C:plasma membrane"/>
    <property type="evidence" value="ECO:0007669"/>
    <property type="project" value="UniProtKB-SubCell"/>
</dbReference>
<dbReference type="SUPFAM" id="SSF58104">
    <property type="entry name" value="Methyl-accepting chemotaxis protein (MCP) signaling domain"/>
    <property type="match status" value="1"/>
</dbReference>
<dbReference type="PROSITE" id="PS50192">
    <property type="entry name" value="T_SNARE"/>
    <property type="match status" value="1"/>
</dbReference>
<name>A0A1T4SG11_9GAMM</name>
<feature type="transmembrane region" description="Helical" evidence="11">
    <location>
        <begin position="199"/>
        <end position="216"/>
    </location>
</feature>
<keyword evidence="5 11" id="KW-1133">Transmembrane helix</keyword>
<feature type="transmembrane region" description="Helical" evidence="11">
    <location>
        <begin position="120"/>
        <end position="137"/>
    </location>
</feature>
<comment type="similarity">
    <text evidence="9">Belongs to the methyl-accepting chemotaxis (MCP) protein family.</text>
</comment>
<dbReference type="InterPro" id="IPR004090">
    <property type="entry name" value="Chemotax_Me-accpt_rcpt"/>
</dbReference>
<dbReference type="RefSeq" id="WP_078746538.1">
    <property type="nucleotide sequence ID" value="NZ_FUXG01000031.1"/>
</dbReference>
<keyword evidence="8 10" id="KW-0807">Transducer</keyword>
<dbReference type="STRING" id="64969.SAMN02745127_03028"/>
<dbReference type="GO" id="GO:0097272">
    <property type="term" value="P:ammonium homeostasis"/>
    <property type="evidence" value="ECO:0007669"/>
    <property type="project" value="TreeGrafter"/>
</dbReference>
<dbReference type="PANTHER" id="PTHR11730">
    <property type="entry name" value="AMMONIUM TRANSPORTER"/>
    <property type="match status" value="1"/>
</dbReference>
<dbReference type="GO" id="GO:0006935">
    <property type="term" value="P:chemotaxis"/>
    <property type="evidence" value="ECO:0007669"/>
    <property type="project" value="InterPro"/>
</dbReference>
<keyword evidence="6 11" id="KW-0472">Membrane</keyword>
<dbReference type="GO" id="GO:0004888">
    <property type="term" value="F:transmembrane signaling receptor activity"/>
    <property type="evidence" value="ECO:0007669"/>
    <property type="project" value="InterPro"/>
</dbReference>
<feature type="transmembrane region" description="Helical" evidence="11">
    <location>
        <begin position="53"/>
        <end position="73"/>
    </location>
</feature>
<evidence type="ECO:0000256" key="5">
    <source>
        <dbReference type="ARBA" id="ARBA00022989"/>
    </source>
</evidence>
<feature type="transmembrane region" description="Helical" evidence="11">
    <location>
        <begin position="12"/>
        <end position="32"/>
    </location>
</feature>
<evidence type="ECO:0000256" key="9">
    <source>
        <dbReference type="ARBA" id="ARBA00029447"/>
    </source>
</evidence>
<evidence type="ECO:0000256" key="2">
    <source>
        <dbReference type="ARBA" id="ARBA00005887"/>
    </source>
</evidence>
<dbReference type="GO" id="GO:0007165">
    <property type="term" value="P:signal transduction"/>
    <property type="evidence" value="ECO:0007669"/>
    <property type="project" value="UniProtKB-KW"/>
</dbReference>
<dbReference type="PROSITE" id="PS50111">
    <property type="entry name" value="CHEMOTAXIS_TRANSDUC_2"/>
    <property type="match status" value="1"/>
</dbReference>
<dbReference type="PROSITE" id="PS01219">
    <property type="entry name" value="AMMONIUM_TRANSP"/>
    <property type="match status" value="1"/>
</dbReference>
<dbReference type="Gene3D" id="1.10.287.950">
    <property type="entry name" value="Methyl-accepting chemotaxis protein"/>
    <property type="match status" value="1"/>
</dbReference>
<dbReference type="InterPro" id="IPR003660">
    <property type="entry name" value="HAMP_dom"/>
</dbReference>
<dbReference type="CDD" id="cd11386">
    <property type="entry name" value="MCP_signal"/>
    <property type="match status" value="1"/>
</dbReference>
<dbReference type="SMART" id="SM00283">
    <property type="entry name" value="MA"/>
    <property type="match status" value="1"/>
</dbReference>
<feature type="transmembrane region" description="Helical" evidence="11">
    <location>
        <begin position="288"/>
        <end position="309"/>
    </location>
</feature>
<feature type="transmembrane region" description="Helical" evidence="11">
    <location>
        <begin position="228"/>
        <end position="252"/>
    </location>
</feature>
<dbReference type="InterPro" id="IPR018047">
    <property type="entry name" value="Ammonium_transpt_CS"/>
</dbReference>
<evidence type="ECO:0000256" key="10">
    <source>
        <dbReference type="PROSITE-ProRule" id="PRU00284"/>
    </source>
</evidence>
<dbReference type="FunFam" id="1.10.287.950:FF:000001">
    <property type="entry name" value="Methyl-accepting chemotaxis sensory transducer"/>
    <property type="match status" value="1"/>
</dbReference>
<protein>
    <recommendedName>
        <fullName evidence="11">Ammonium transporter</fullName>
    </recommendedName>
</protein>
<dbReference type="NCBIfam" id="TIGR00836">
    <property type="entry name" value="amt"/>
    <property type="match status" value="1"/>
</dbReference>
<dbReference type="Pfam" id="PF00015">
    <property type="entry name" value="MCPsignal"/>
    <property type="match status" value="1"/>
</dbReference>
<accession>A0A1T4SG11</accession>
<evidence type="ECO:0000256" key="8">
    <source>
        <dbReference type="ARBA" id="ARBA00023224"/>
    </source>
</evidence>
<evidence type="ECO:0000256" key="7">
    <source>
        <dbReference type="ARBA" id="ARBA00023177"/>
    </source>
</evidence>
<evidence type="ECO:0000313" key="16">
    <source>
        <dbReference type="Proteomes" id="UP000191418"/>
    </source>
</evidence>
<sequence>MDAATVQGHLDLVWIMMAAALVMFMQAGFTALESGLTQAKNSINVAIKNITDFIISVLAYWAVGYALMFGLSWDGWFGTSGFGLSGLSQPSDFASFAFQATFAGTAATIVSGAIAERTKFLGYVLVAVFTTCVIYPISGHWIWNAEGWLAQKGMIDFAGSTVVHSLGAWVGLAGAMVVGPRLGIFGKDGKVNKIQGHSLVLAVVGVLILWFGWFGFNGGSTLSGEGSIAKIVANTMLAAGASGLSCFLLSILIHEKREVNVEKLLNGVVGGLVAITAGCSVVEPTGAVMIGLMTGALLYASEWVVLHVLRIDDPVNVVAAHGVCGAFGTIVLVFFADTSALVNGSVTDQLLVQLTGVGAVFIWGFGLGYLAFSLLKMFGALRVSPEDEERGLNVSEHGASSALLDMQDAMQMIIKDGDLTRRVLADKGSEYERLALIFNLFLDSYEQAISHIKQTSGELSDYASAMSHASHELEQGVDQQRTQSLQITTAITQLSAAVKQLATSVRETSTQTEEATRYSASGHAMVQDGMRNMRLLAEQMNTVSAVTEQVQQETGAITQILETIEGVSEQTNLLALNAAIEAARAGEAGRGFAVVADEVRALSQKTQGYTRNIQNTITQLQSRVQHAVAMASSGHQLADTSVSTVSQSGEAFSAINNMVHAINSSSIEIAAVAEQQAQIAVEVDQNIRHIDEVVQHTAQEVHALNGLGDNIANLANNLKASVAGYSVRSSIVH</sequence>
<comment type="caution">
    <text evidence="15">The sequence shown here is derived from an EMBL/GenBank/DDBJ whole genome shotgun (WGS) entry which is preliminary data.</text>
</comment>
<dbReference type="Proteomes" id="UP000191418">
    <property type="component" value="Unassembled WGS sequence"/>
</dbReference>
<dbReference type="InterPro" id="IPR024041">
    <property type="entry name" value="NH4_transpt_AmtB-like_dom"/>
</dbReference>
<evidence type="ECO:0000256" key="3">
    <source>
        <dbReference type="ARBA" id="ARBA00022448"/>
    </source>
</evidence>
<evidence type="ECO:0000259" key="12">
    <source>
        <dbReference type="PROSITE" id="PS50111"/>
    </source>
</evidence>
<dbReference type="AlphaFoldDB" id="A0A1T4SG11"/>
<comment type="subcellular location">
    <subcellularLocation>
        <location evidence="11">Cell membrane</location>
        <topology evidence="11">Multi-pass membrane protein</topology>
    </subcellularLocation>
    <subcellularLocation>
        <location evidence="1">Membrane</location>
        <topology evidence="1">Multi-pass membrane protein</topology>
    </subcellularLocation>
</comment>
<dbReference type="InterPro" id="IPR000727">
    <property type="entry name" value="T_SNARE_dom"/>
</dbReference>
<evidence type="ECO:0000256" key="4">
    <source>
        <dbReference type="ARBA" id="ARBA00022692"/>
    </source>
</evidence>
<evidence type="ECO:0000259" key="14">
    <source>
        <dbReference type="PROSITE" id="PS50885"/>
    </source>
</evidence>
<dbReference type="PANTHER" id="PTHR11730:SF6">
    <property type="entry name" value="AMMONIUM TRANSPORTER"/>
    <property type="match status" value="1"/>
</dbReference>
<feature type="domain" description="HAMP" evidence="14">
    <location>
        <begin position="397"/>
        <end position="450"/>
    </location>
</feature>
<dbReference type="InterPro" id="IPR001905">
    <property type="entry name" value="Ammonium_transpt"/>
</dbReference>
<comment type="similarity">
    <text evidence="2 11">Belongs to the ammonia transporter channel (TC 1.A.11.2) family.</text>
</comment>
<dbReference type="PROSITE" id="PS50885">
    <property type="entry name" value="HAMP"/>
    <property type="match status" value="1"/>
</dbReference>
<evidence type="ECO:0000256" key="6">
    <source>
        <dbReference type="ARBA" id="ARBA00023136"/>
    </source>
</evidence>
<feature type="transmembrane region" description="Helical" evidence="11">
    <location>
        <begin position="356"/>
        <end position="375"/>
    </location>
</feature>
<dbReference type="EMBL" id="MTSM01000030">
    <property type="protein sequence ID" value="OPX54257.1"/>
    <property type="molecule type" value="Genomic_DNA"/>
</dbReference>
<evidence type="ECO:0000256" key="1">
    <source>
        <dbReference type="ARBA" id="ARBA00004141"/>
    </source>
</evidence>
<reference evidence="15 16" key="1">
    <citation type="submission" date="2017-01" db="EMBL/GenBank/DDBJ databases">
        <title>Genome Sequencing of a Marine Spirillum, Oceanospirillum multiglobuliferum ATCC 33336, from Japan.</title>
        <authorList>
            <person name="Carney J.G."/>
            <person name="Trachtenberg A.M."/>
            <person name="Rheaume B.A."/>
            <person name="Linnane J.D."/>
            <person name="Pitts N.L."/>
            <person name="Mykles D.L."/>
            <person name="Maclea K.S."/>
        </authorList>
    </citation>
    <scope>NUCLEOTIDE SEQUENCE [LARGE SCALE GENOMIC DNA]</scope>
    <source>
        <strain evidence="15 16">ATCC 33336</strain>
    </source>
</reference>
<dbReference type="InterPro" id="IPR029020">
    <property type="entry name" value="Ammonium/urea_transptr"/>
</dbReference>
<dbReference type="OrthoDB" id="9814202at2"/>
<dbReference type="SUPFAM" id="SSF111352">
    <property type="entry name" value="Ammonium transporter"/>
    <property type="match status" value="1"/>
</dbReference>
<dbReference type="Gene3D" id="1.10.3430.10">
    <property type="entry name" value="Ammonium transporter AmtB like domains"/>
    <property type="match status" value="1"/>
</dbReference>
<keyword evidence="16" id="KW-1185">Reference proteome</keyword>
<dbReference type="InterPro" id="IPR004089">
    <property type="entry name" value="MCPsignal_dom"/>
</dbReference>